<reference evidence="8 9" key="1">
    <citation type="submission" date="2016-03" db="EMBL/GenBank/DDBJ databases">
        <title>EvidentialGene: Evidence-directed Construction of Genes on Genomes.</title>
        <authorList>
            <person name="Gilbert D.G."/>
            <person name="Choi J.-H."/>
            <person name="Mockaitis K."/>
            <person name="Colbourne J."/>
            <person name="Pfrender M."/>
        </authorList>
    </citation>
    <scope>NUCLEOTIDE SEQUENCE [LARGE SCALE GENOMIC DNA]</scope>
    <source>
        <strain evidence="8 9">Xinb3</strain>
        <tissue evidence="8">Complete organism</tissue>
    </source>
</reference>
<evidence type="ECO:0000256" key="2">
    <source>
        <dbReference type="ARBA" id="ARBA00022723"/>
    </source>
</evidence>
<keyword evidence="4" id="KW-0862">Zinc</keyword>
<keyword evidence="9" id="KW-1185">Reference proteome</keyword>
<evidence type="ECO:0000256" key="3">
    <source>
        <dbReference type="ARBA" id="ARBA00022771"/>
    </source>
</evidence>
<keyword evidence="5" id="KW-0539">Nucleus</keyword>
<evidence type="ECO:0000313" key="9">
    <source>
        <dbReference type="Proteomes" id="UP000076858"/>
    </source>
</evidence>
<name>A0A164MCK3_9CRUS</name>
<dbReference type="GO" id="GO:0008270">
    <property type="term" value="F:zinc ion binding"/>
    <property type="evidence" value="ECO:0007669"/>
    <property type="project" value="UniProtKB-KW"/>
</dbReference>
<dbReference type="PANTHER" id="PTHR46481:SF10">
    <property type="entry name" value="ZINC FINGER BED DOMAIN-CONTAINING PROTEIN 39"/>
    <property type="match status" value="1"/>
</dbReference>
<dbReference type="AlphaFoldDB" id="A0A164MCK3"/>
<dbReference type="PANTHER" id="PTHR46481">
    <property type="entry name" value="ZINC FINGER BED DOMAIN-CONTAINING PROTEIN 4"/>
    <property type="match status" value="1"/>
</dbReference>
<dbReference type="InterPro" id="IPR012337">
    <property type="entry name" value="RNaseH-like_sf"/>
</dbReference>
<accession>A0A164MCK3</accession>
<dbReference type="OrthoDB" id="1607513at2759"/>
<dbReference type="Pfam" id="PF05699">
    <property type="entry name" value="Dimer_Tnp_hAT"/>
    <property type="match status" value="1"/>
</dbReference>
<dbReference type="EMBL" id="LRGB01003025">
    <property type="protein sequence ID" value="KZS04934.1"/>
    <property type="molecule type" value="Genomic_DNA"/>
</dbReference>
<feature type="compositionally biased region" description="Pro residues" evidence="6">
    <location>
        <begin position="48"/>
        <end position="58"/>
    </location>
</feature>
<feature type="region of interest" description="Disordered" evidence="6">
    <location>
        <begin position="624"/>
        <end position="655"/>
    </location>
</feature>
<dbReference type="InterPro" id="IPR008906">
    <property type="entry name" value="HATC_C_dom"/>
</dbReference>
<evidence type="ECO:0000256" key="5">
    <source>
        <dbReference type="ARBA" id="ARBA00023242"/>
    </source>
</evidence>
<comment type="subcellular location">
    <subcellularLocation>
        <location evidence="1">Nucleus</location>
    </subcellularLocation>
</comment>
<keyword evidence="2" id="KW-0479">Metal-binding</keyword>
<sequence>MLLEESSGQANEIDILDEPPVQLLTADGIQWQVVDSGNEDEETNPSSPKNPDPPPNTQPIPAFKQNSFPAWRKEFFIDWREGTNGKVHCLCKICRKYFAGSKDAFSNFSLHCERKHLVEWNRFTQRQGPSSHHQQASITAYAKETKINSARQQELDRLLGIPGYKAPTDFTMRRRHLYEEYDRIKSLVIKKLKQSRSITLMIDIWSSKRMCGYIGFSLEGVTFKYEQFTAFLCLRQMTGRHTGEAILAEFEDVLSEWDLNIKTVVRVVTDSGSNMIRAFNLRLFGIQPEENGEVGQVETEPSEEDFAGDEEEMVELVLDSADSDCIVELFQSRNHPAFQALLTADLDEEEEFEEIQTSLDNSYLNIPRATVGVLEGIVESTYQMSSTLRASCKAHDLQLTVKDGLKAVDSPIGAALKHCGAIVNSVRHSVIDTEEVFKSVGFHLVAKNVTRWNSELYSVRSVIKAVDTDPQLQNRLNATTIKHPKLSPLEIKQLKEVVLVLTPFQEATDDFQGDNETIGTVVPAFIDLLNKVTLTIESRGKTELNPVSPFAGKINYCKTFVDALRTSLETRFSSILNDSVYVTGAILDPRFKTNWLSFSQLNQEDVLACVRQEIEHRYNCMRDNESATESAEVGGRSPEISSNAANQLSSAEGPSSIKRRRALYSTLHSRPSRPASAGRSRVLDEFDIYINEPNSPMEHQKNPMDPHSIFVPLRPLKYWEENQHRFRFLAPIARDILGIPATSASIERCFSTALDIFAIKRINMKVELLNMLLFIKRNKNFI</sequence>
<protein>
    <recommendedName>
        <fullName evidence="7">HAT C-terminal dimerisation domain-containing protein</fullName>
    </recommendedName>
</protein>
<evidence type="ECO:0000259" key="7">
    <source>
        <dbReference type="Pfam" id="PF05699"/>
    </source>
</evidence>
<feature type="compositionally biased region" description="Polar residues" evidence="6">
    <location>
        <begin position="639"/>
        <end position="653"/>
    </location>
</feature>
<dbReference type="GO" id="GO:0046983">
    <property type="term" value="F:protein dimerization activity"/>
    <property type="evidence" value="ECO:0007669"/>
    <property type="project" value="InterPro"/>
</dbReference>
<evidence type="ECO:0000256" key="1">
    <source>
        <dbReference type="ARBA" id="ARBA00004123"/>
    </source>
</evidence>
<dbReference type="GO" id="GO:0005634">
    <property type="term" value="C:nucleus"/>
    <property type="evidence" value="ECO:0007669"/>
    <property type="project" value="UniProtKB-SubCell"/>
</dbReference>
<feature type="region of interest" description="Disordered" evidence="6">
    <location>
        <begin position="33"/>
        <end position="64"/>
    </location>
</feature>
<dbReference type="InterPro" id="IPR052035">
    <property type="entry name" value="ZnF_BED_domain_contain"/>
</dbReference>
<feature type="domain" description="HAT C-terminal dimerisation" evidence="7">
    <location>
        <begin position="687"/>
        <end position="778"/>
    </location>
</feature>
<proteinExistence type="predicted"/>
<organism evidence="8 9">
    <name type="scientific">Daphnia magna</name>
    <dbReference type="NCBI Taxonomy" id="35525"/>
    <lineage>
        <taxon>Eukaryota</taxon>
        <taxon>Metazoa</taxon>
        <taxon>Ecdysozoa</taxon>
        <taxon>Arthropoda</taxon>
        <taxon>Crustacea</taxon>
        <taxon>Branchiopoda</taxon>
        <taxon>Diplostraca</taxon>
        <taxon>Cladocera</taxon>
        <taxon>Anomopoda</taxon>
        <taxon>Daphniidae</taxon>
        <taxon>Daphnia</taxon>
    </lineage>
</organism>
<dbReference type="Proteomes" id="UP000076858">
    <property type="component" value="Unassembled WGS sequence"/>
</dbReference>
<keyword evidence="3" id="KW-0863">Zinc-finger</keyword>
<evidence type="ECO:0000256" key="4">
    <source>
        <dbReference type="ARBA" id="ARBA00022833"/>
    </source>
</evidence>
<evidence type="ECO:0000313" key="8">
    <source>
        <dbReference type="EMBL" id="KZS04934.1"/>
    </source>
</evidence>
<comment type="caution">
    <text evidence="8">The sequence shown here is derived from an EMBL/GenBank/DDBJ whole genome shotgun (WGS) entry which is preliminary data.</text>
</comment>
<gene>
    <name evidence="8" type="ORF">APZ42_032015</name>
</gene>
<evidence type="ECO:0000256" key="6">
    <source>
        <dbReference type="SAM" id="MobiDB-lite"/>
    </source>
</evidence>
<dbReference type="SUPFAM" id="SSF53098">
    <property type="entry name" value="Ribonuclease H-like"/>
    <property type="match status" value="1"/>
</dbReference>